<evidence type="ECO:0000313" key="1">
    <source>
        <dbReference type="Proteomes" id="UP000186698"/>
    </source>
</evidence>
<dbReference type="Xenbase" id="XB-GENE-6488698">
    <property type="gene designation" value="cimip1.S"/>
</dbReference>
<dbReference type="RefSeq" id="XP_018093699.1">
    <property type="nucleotide sequence ID" value="XM_018238210.2"/>
</dbReference>
<proteinExistence type="predicted"/>
<dbReference type="STRING" id="8355.A0A1L8ELJ7"/>
<dbReference type="PANTHER" id="PTHR31909:SF3">
    <property type="entry name" value="SIMILAR TO PROTEIN C20ORF85 HOMOLOG"/>
    <property type="match status" value="1"/>
</dbReference>
<dbReference type="CTD" id="108702616"/>
<sequence>MAAPKASQDQGKKTNYVAQDSIWRAHIETETATAKRWPDNWGFLTTPPDELLKNEKVEKKERPCLRTPEHMRIHPVTPLEKHIQVAPSPPVPRTTQGFVGWRSSVLELQLDRYGKSSHPQGDFCKRMNWPAEAMD</sequence>
<dbReference type="OrthoDB" id="10031946at2759"/>
<dbReference type="AlphaFoldDB" id="A0A1L8ELJ7"/>
<reference evidence="2" key="1">
    <citation type="submission" date="2025-08" db="UniProtKB">
        <authorList>
            <consortium name="RefSeq"/>
        </authorList>
    </citation>
    <scope>IDENTIFICATION</scope>
    <source>
        <strain evidence="2">J_2021</strain>
        <tissue evidence="2">Erythrocytes</tissue>
    </source>
</reference>
<dbReference type="Proteomes" id="UP000186698">
    <property type="component" value="Chromosome 9_10S"/>
</dbReference>
<dbReference type="GeneID" id="108702616"/>
<organism evidence="1 2">
    <name type="scientific">Xenopus laevis</name>
    <name type="common">African clawed frog</name>
    <dbReference type="NCBI Taxonomy" id="8355"/>
    <lineage>
        <taxon>Eukaryota</taxon>
        <taxon>Metazoa</taxon>
        <taxon>Chordata</taxon>
        <taxon>Craniata</taxon>
        <taxon>Vertebrata</taxon>
        <taxon>Euteleostomi</taxon>
        <taxon>Amphibia</taxon>
        <taxon>Batrachia</taxon>
        <taxon>Anura</taxon>
        <taxon>Pipoidea</taxon>
        <taxon>Pipidae</taxon>
        <taxon>Xenopodinae</taxon>
        <taxon>Xenopus</taxon>
        <taxon>Xenopus</taxon>
    </lineage>
</organism>
<evidence type="ECO:0000313" key="3">
    <source>
        <dbReference type="Xenbase" id="XB-GENE-6488698"/>
    </source>
</evidence>
<gene>
    <name evidence="3" type="primary">cimip1.S</name>
    <name evidence="2" type="synonym">c20orf85.S</name>
    <name evidence="3" type="synonym">c9_10h20orf85.S</name>
</gene>
<keyword evidence="1" id="KW-1185">Reference proteome</keyword>
<name>A0A1L8ELJ7_XENLA</name>
<dbReference type="AGR" id="Xenbase:XB-GENE-6488698"/>
<dbReference type="PANTHER" id="PTHR31909">
    <property type="entry name" value="CHROMOSOME 20 ORF85 FAMILY MEMBER"/>
    <property type="match status" value="1"/>
</dbReference>
<evidence type="ECO:0000313" key="2">
    <source>
        <dbReference type="RefSeq" id="XP_018093699.1"/>
    </source>
</evidence>
<accession>A0A1L8ELJ7</accession>
<protein>
    <submittedName>
        <fullName evidence="2">Uncharacterized protein C20orf85</fullName>
    </submittedName>
</protein>
<dbReference type="InterPro" id="IPR020339">
    <property type="entry name" value="C20orf85-like"/>
</dbReference>
<dbReference type="Pfam" id="PF14945">
    <property type="entry name" value="LLC1"/>
    <property type="match status" value="1"/>
</dbReference>
<dbReference type="OMA" id="QIWKDHI"/>
<dbReference type="PaxDb" id="8355-A0A1L8ELJ7"/>
<dbReference type="KEGG" id="xla:108702616"/>